<feature type="transmembrane region" description="Helical" evidence="6">
    <location>
        <begin position="132"/>
        <end position="150"/>
    </location>
</feature>
<name>A0A4R1XYL1_ACICA</name>
<feature type="transmembrane region" description="Helical" evidence="6">
    <location>
        <begin position="289"/>
        <end position="314"/>
    </location>
</feature>
<evidence type="ECO:0000256" key="6">
    <source>
        <dbReference type="SAM" id="Phobius"/>
    </source>
</evidence>
<dbReference type="Gene3D" id="1.20.1250.20">
    <property type="entry name" value="MFS general substrate transporter like domains"/>
    <property type="match status" value="2"/>
</dbReference>
<feature type="transmembrane region" description="Helical" evidence="6">
    <location>
        <begin position="326"/>
        <end position="345"/>
    </location>
</feature>
<keyword evidence="3 6" id="KW-0812">Transmembrane</keyword>
<dbReference type="PANTHER" id="PTHR43124">
    <property type="entry name" value="PURINE EFFLUX PUMP PBUE"/>
    <property type="match status" value="1"/>
</dbReference>
<dbReference type="PROSITE" id="PS50850">
    <property type="entry name" value="MFS"/>
    <property type="match status" value="1"/>
</dbReference>
<evidence type="ECO:0000256" key="5">
    <source>
        <dbReference type="ARBA" id="ARBA00023136"/>
    </source>
</evidence>
<keyword evidence="9" id="KW-1185">Reference proteome</keyword>
<feature type="transmembrane region" description="Helical" evidence="6">
    <location>
        <begin position="12"/>
        <end position="32"/>
    </location>
</feature>
<comment type="subcellular location">
    <subcellularLocation>
        <location evidence="1">Cell membrane</location>
        <topology evidence="1">Multi-pass membrane protein</topology>
    </subcellularLocation>
</comment>
<feature type="transmembrane region" description="Helical" evidence="6">
    <location>
        <begin position="266"/>
        <end position="283"/>
    </location>
</feature>
<sequence>MKQTVDSKLHIFAIFLYAAICPFVLMSAPVIAQQLAKEWQLSPSQVGMFFFLELGMMSFATIPAYYWTKKITMRKATLYSVGLFLLGNVLSLFASSYEFLLFSRLISAFGGGTLMIITISSCSLTAKPDNSYGFWVLGQVLLGAAALYFMPKLYVYWGLNASFFLAVILILIALPFYRYFADFFIEKEINNVVASNQNTTFGAVSILATLLFFIAVGGVWTFMSSIGDYARIDSDFIHSVLAISNILGIIGCFLPAVIGDKLERKYFLTFGYILFFIALSLLIEQITRNGLMVAILLFKFSWMFTIPFVLASVASFDVNGRLLNSINLVAGCGLAIGPVLAGRIIENTGSFSALIVYSIALFLLSFILIYICTMKKVEITKMEMG</sequence>
<feature type="transmembrane region" description="Helical" evidence="6">
    <location>
        <begin position="78"/>
        <end position="95"/>
    </location>
</feature>
<evidence type="ECO:0000256" key="1">
    <source>
        <dbReference type="ARBA" id="ARBA00004651"/>
    </source>
</evidence>
<dbReference type="PANTHER" id="PTHR43124:SF10">
    <property type="entry name" value="PURINE EFFLUX PUMP PBUE"/>
    <property type="match status" value="1"/>
</dbReference>
<evidence type="ECO:0000256" key="4">
    <source>
        <dbReference type="ARBA" id="ARBA00022989"/>
    </source>
</evidence>
<protein>
    <submittedName>
        <fullName evidence="8">Putative MFS family arabinose efflux permease</fullName>
    </submittedName>
</protein>
<reference evidence="8 9" key="1">
    <citation type="submission" date="2019-03" db="EMBL/GenBank/DDBJ databases">
        <title>Genomic analyses of the natural microbiome of Caenorhabditis elegans.</title>
        <authorList>
            <person name="Samuel B."/>
        </authorList>
    </citation>
    <scope>NUCLEOTIDE SEQUENCE [LARGE SCALE GENOMIC DNA]</scope>
    <source>
        <strain evidence="8 9">JUb89</strain>
    </source>
</reference>
<dbReference type="Pfam" id="PF07690">
    <property type="entry name" value="MFS_1"/>
    <property type="match status" value="1"/>
</dbReference>
<feature type="transmembrane region" description="Helical" evidence="6">
    <location>
        <begin position="201"/>
        <end position="224"/>
    </location>
</feature>
<feature type="transmembrane region" description="Helical" evidence="6">
    <location>
        <begin position="351"/>
        <end position="372"/>
    </location>
</feature>
<comment type="caution">
    <text evidence="8">The sequence shown here is derived from an EMBL/GenBank/DDBJ whole genome shotgun (WGS) entry which is preliminary data.</text>
</comment>
<feature type="transmembrane region" description="Helical" evidence="6">
    <location>
        <begin position="44"/>
        <end position="66"/>
    </location>
</feature>
<dbReference type="InterPro" id="IPR011701">
    <property type="entry name" value="MFS"/>
</dbReference>
<dbReference type="Proteomes" id="UP000294963">
    <property type="component" value="Unassembled WGS sequence"/>
</dbReference>
<evidence type="ECO:0000259" key="7">
    <source>
        <dbReference type="PROSITE" id="PS50850"/>
    </source>
</evidence>
<feature type="domain" description="Major facilitator superfamily (MFS) profile" evidence="7">
    <location>
        <begin position="10"/>
        <end position="377"/>
    </location>
</feature>
<dbReference type="InterPro" id="IPR050189">
    <property type="entry name" value="MFS_Efflux_Transporters"/>
</dbReference>
<dbReference type="EMBL" id="SLVJ01000005">
    <property type="protein sequence ID" value="TCM68392.1"/>
    <property type="molecule type" value="Genomic_DNA"/>
</dbReference>
<evidence type="ECO:0000256" key="2">
    <source>
        <dbReference type="ARBA" id="ARBA00022475"/>
    </source>
</evidence>
<dbReference type="OrthoDB" id="5869542at2"/>
<keyword evidence="5 6" id="KW-0472">Membrane</keyword>
<feature type="transmembrane region" description="Helical" evidence="6">
    <location>
        <begin position="236"/>
        <end position="259"/>
    </location>
</feature>
<dbReference type="GO" id="GO:0022857">
    <property type="term" value="F:transmembrane transporter activity"/>
    <property type="evidence" value="ECO:0007669"/>
    <property type="project" value="InterPro"/>
</dbReference>
<evidence type="ECO:0000313" key="8">
    <source>
        <dbReference type="EMBL" id="TCM68392.1"/>
    </source>
</evidence>
<accession>A0A4R1XYL1</accession>
<dbReference type="InterPro" id="IPR020846">
    <property type="entry name" value="MFS_dom"/>
</dbReference>
<keyword evidence="4 6" id="KW-1133">Transmembrane helix</keyword>
<feature type="transmembrane region" description="Helical" evidence="6">
    <location>
        <begin position="156"/>
        <end position="180"/>
    </location>
</feature>
<organism evidence="8 9">
    <name type="scientific">Acinetobacter calcoaceticus</name>
    <dbReference type="NCBI Taxonomy" id="471"/>
    <lineage>
        <taxon>Bacteria</taxon>
        <taxon>Pseudomonadati</taxon>
        <taxon>Pseudomonadota</taxon>
        <taxon>Gammaproteobacteria</taxon>
        <taxon>Moraxellales</taxon>
        <taxon>Moraxellaceae</taxon>
        <taxon>Acinetobacter</taxon>
        <taxon>Acinetobacter calcoaceticus/baumannii complex</taxon>
    </lineage>
</organism>
<gene>
    <name evidence="8" type="ORF">EC844_10595</name>
</gene>
<dbReference type="GO" id="GO:0005886">
    <property type="term" value="C:plasma membrane"/>
    <property type="evidence" value="ECO:0007669"/>
    <property type="project" value="UniProtKB-SubCell"/>
</dbReference>
<dbReference type="SUPFAM" id="SSF103473">
    <property type="entry name" value="MFS general substrate transporter"/>
    <property type="match status" value="1"/>
</dbReference>
<keyword evidence="2" id="KW-1003">Cell membrane</keyword>
<proteinExistence type="predicted"/>
<feature type="transmembrane region" description="Helical" evidence="6">
    <location>
        <begin position="101"/>
        <end position="120"/>
    </location>
</feature>
<dbReference type="AlphaFoldDB" id="A0A4R1XYL1"/>
<dbReference type="InterPro" id="IPR036259">
    <property type="entry name" value="MFS_trans_sf"/>
</dbReference>
<evidence type="ECO:0000256" key="3">
    <source>
        <dbReference type="ARBA" id="ARBA00022692"/>
    </source>
</evidence>
<evidence type="ECO:0000313" key="9">
    <source>
        <dbReference type="Proteomes" id="UP000294963"/>
    </source>
</evidence>